<evidence type="ECO:0000313" key="3">
    <source>
        <dbReference type="Proteomes" id="UP000199321"/>
    </source>
</evidence>
<evidence type="ECO:0008006" key="4">
    <source>
        <dbReference type="Google" id="ProtNLM"/>
    </source>
</evidence>
<name>A0A1G7CLG1_9FLAO</name>
<dbReference type="RefSeq" id="WP_093139920.1">
    <property type="nucleotide sequence ID" value="NZ_BMWO01000001.1"/>
</dbReference>
<dbReference type="AlphaFoldDB" id="A0A1G7CLG1"/>
<gene>
    <name evidence="2" type="ORF">SAMN05421855_101449</name>
</gene>
<keyword evidence="3" id="KW-1185">Reference proteome</keyword>
<dbReference type="Proteomes" id="UP000199321">
    <property type="component" value="Unassembled WGS sequence"/>
</dbReference>
<proteinExistence type="predicted"/>
<keyword evidence="1" id="KW-0732">Signal</keyword>
<feature type="chain" id="PRO_5011528877" description="Outer membrane protein beta-barrel domain-containing protein" evidence="1">
    <location>
        <begin position="22"/>
        <end position="295"/>
    </location>
</feature>
<dbReference type="STRING" id="227084.SAMN05421855_101449"/>
<dbReference type="OrthoDB" id="1411114at2"/>
<organism evidence="2 3">
    <name type="scientific">Ulvibacter litoralis</name>
    <dbReference type="NCBI Taxonomy" id="227084"/>
    <lineage>
        <taxon>Bacteria</taxon>
        <taxon>Pseudomonadati</taxon>
        <taxon>Bacteroidota</taxon>
        <taxon>Flavobacteriia</taxon>
        <taxon>Flavobacteriales</taxon>
        <taxon>Flavobacteriaceae</taxon>
        <taxon>Ulvibacter</taxon>
    </lineage>
</organism>
<sequence>MKTLLSFTLAVCFFISTATFAQQQYTVDGKQYTLQTEIEGPLTLLWNTIDGEYRYFSKKGTEILELTNTKVDGKYQEEYKATLQSQTQDANAGDASKVKFTLPSLTSFFVSYNKLKDSNFTYESKSVDIQTRLGAYVGVTNNAYNSNPTNAIVPTLGFDLEILDEVYLRRHSVVLRFKQSFKNPDNNSTSSQLSLNYRFKFVKSEKLDVFINTKFVAYTYAKTEDLVLDSTTGVSTIVSSSGGNLNAPAAFGIGADYAVGNGFITFNYNDIVAVGVENKDDNFPVDFSLGYRFNL</sequence>
<evidence type="ECO:0000313" key="2">
    <source>
        <dbReference type="EMBL" id="SDE40192.1"/>
    </source>
</evidence>
<evidence type="ECO:0000256" key="1">
    <source>
        <dbReference type="SAM" id="SignalP"/>
    </source>
</evidence>
<protein>
    <recommendedName>
        <fullName evidence="4">Outer membrane protein beta-barrel domain-containing protein</fullName>
    </recommendedName>
</protein>
<dbReference type="EMBL" id="FNBA01000001">
    <property type="protein sequence ID" value="SDE40192.1"/>
    <property type="molecule type" value="Genomic_DNA"/>
</dbReference>
<accession>A0A1G7CLG1</accession>
<feature type="signal peptide" evidence="1">
    <location>
        <begin position="1"/>
        <end position="21"/>
    </location>
</feature>
<reference evidence="2 3" key="1">
    <citation type="submission" date="2016-10" db="EMBL/GenBank/DDBJ databases">
        <authorList>
            <person name="de Groot N.N."/>
        </authorList>
    </citation>
    <scope>NUCLEOTIDE SEQUENCE [LARGE SCALE GENOMIC DNA]</scope>
    <source>
        <strain evidence="2 3">DSM 16195</strain>
    </source>
</reference>